<protein>
    <submittedName>
        <fullName evidence="1">Uncharacterized protein</fullName>
    </submittedName>
</protein>
<organism evidence="1 2">
    <name type="scientific">Brassica napus</name>
    <name type="common">Rape</name>
    <dbReference type="NCBI Taxonomy" id="3708"/>
    <lineage>
        <taxon>Eukaryota</taxon>
        <taxon>Viridiplantae</taxon>
        <taxon>Streptophyta</taxon>
        <taxon>Embryophyta</taxon>
        <taxon>Tracheophyta</taxon>
        <taxon>Spermatophyta</taxon>
        <taxon>Magnoliopsida</taxon>
        <taxon>eudicotyledons</taxon>
        <taxon>Gunneridae</taxon>
        <taxon>Pentapetalae</taxon>
        <taxon>rosids</taxon>
        <taxon>malvids</taxon>
        <taxon>Brassicales</taxon>
        <taxon>Brassicaceae</taxon>
        <taxon>Brassiceae</taxon>
        <taxon>Brassica</taxon>
    </lineage>
</organism>
<keyword evidence="2" id="KW-1185">Reference proteome</keyword>
<name>A0ABQ7XNE1_BRANA</name>
<comment type="caution">
    <text evidence="1">The sequence shown here is derived from an EMBL/GenBank/DDBJ whole genome shotgun (WGS) entry which is preliminary data.</text>
</comment>
<dbReference type="EMBL" id="JAGKQM010000019">
    <property type="protein sequence ID" value="KAH0857406.1"/>
    <property type="molecule type" value="Genomic_DNA"/>
</dbReference>
<evidence type="ECO:0000313" key="1">
    <source>
        <dbReference type="EMBL" id="KAH0857406.1"/>
    </source>
</evidence>
<sequence length="163" mass="18564">MTVFSTSSNYVSSSPSPPSLFSEFISFSNCVAKGHRLHFGNLLREDVVTVQSARRSTLTLFPFTSALCLRSVVILYYHLNYLRVVGIRHHLCTTAHISVYWQTNPTRRSLNNNEPATCYGKGHNRAWILGNMQKLYETVKKAHLVVQVEIVRMQKEFALGVPY</sequence>
<gene>
    <name evidence="1" type="ORF">HID58_085667</name>
</gene>
<proteinExistence type="predicted"/>
<reference evidence="1 2" key="1">
    <citation type="submission" date="2021-05" db="EMBL/GenBank/DDBJ databases">
        <title>Genome Assembly of Synthetic Allotetraploid Brassica napus Reveals Homoeologous Exchanges between Subgenomes.</title>
        <authorList>
            <person name="Davis J.T."/>
        </authorList>
    </citation>
    <scope>NUCLEOTIDE SEQUENCE [LARGE SCALE GENOMIC DNA]</scope>
    <source>
        <strain evidence="2">cv. Da-Ae</strain>
        <tissue evidence="1">Seedling</tissue>
    </source>
</reference>
<dbReference type="Proteomes" id="UP000824890">
    <property type="component" value="Unassembled WGS sequence"/>
</dbReference>
<accession>A0ABQ7XNE1</accession>
<evidence type="ECO:0000313" key="2">
    <source>
        <dbReference type="Proteomes" id="UP000824890"/>
    </source>
</evidence>